<gene>
    <name evidence="3" type="ORF">C8R26_10310</name>
</gene>
<dbReference type="Proteomes" id="UP000244128">
    <property type="component" value="Unassembled WGS sequence"/>
</dbReference>
<reference evidence="3 4" key="1">
    <citation type="submission" date="2018-04" db="EMBL/GenBank/DDBJ databases">
        <title>Active sludge and wastewater microbial communities from Klosterneuburg, Austria.</title>
        <authorList>
            <person name="Wagner M."/>
        </authorList>
    </citation>
    <scope>NUCLEOTIDE SEQUENCE [LARGE SCALE GENOMIC DNA]</scope>
    <source>
        <strain evidence="3 4">Nm49</strain>
    </source>
</reference>
<dbReference type="NCBIfam" id="NF038126">
    <property type="entry name" value="PEP_CTERM_FxDxF"/>
    <property type="match status" value="1"/>
</dbReference>
<dbReference type="AlphaFoldDB" id="A0A2T5I3A3"/>
<dbReference type="InterPro" id="IPR013424">
    <property type="entry name" value="Ice-binding_C"/>
</dbReference>
<feature type="signal peptide" evidence="1">
    <location>
        <begin position="1"/>
        <end position="26"/>
    </location>
</feature>
<accession>A0A2T5I3A3</accession>
<feature type="domain" description="Ice-binding protein C-terminal" evidence="2">
    <location>
        <begin position="237"/>
        <end position="260"/>
    </location>
</feature>
<organism evidence="3 4">
    <name type="scientific">Nitrosomonas oligotropha</name>
    <dbReference type="NCBI Taxonomy" id="42354"/>
    <lineage>
        <taxon>Bacteria</taxon>
        <taxon>Pseudomonadati</taxon>
        <taxon>Pseudomonadota</taxon>
        <taxon>Betaproteobacteria</taxon>
        <taxon>Nitrosomonadales</taxon>
        <taxon>Nitrosomonadaceae</taxon>
        <taxon>Nitrosomonas</taxon>
    </lineage>
</organism>
<evidence type="ECO:0000313" key="3">
    <source>
        <dbReference type="EMBL" id="PTQ78248.1"/>
    </source>
</evidence>
<dbReference type="NCBIfam" id="TIGR02595">
    <property type="entry name" value="PEP_CTERM"/>
    <property type="match status" value="1"/>
</dbReference>
<protein>
    <submittedName>
        <fullName evidence="3">Putative secreted protein with PEP-CTERM sorting signal</fullName>
    </submittedName>
</protein>
<dbReference type="RefSeq" id="WP_107802230.1">
    <property type="nucleotide sequence ID" value="NZ_QAOI01000003.1"/>
</dbReference>
<feature type="chain" id="PRO_5015691572" evidence="1">
    <location>
        <begin position="27"/>
        <end position="263"/>
    </location>
</feature>
<comment type="caution">
    <text evidence="3">The sequence shown here is derived from an EMBL/GenBank/DDBJ whole genome shotgun (WGS) entry which is preliminary data.</text>
</comment>
<keyword evidence="1" id="KW-0732">Signal</keyword>
<evidence type="ECO:0000256" key="1">
    <source>
        <dbReference type="SAM" id="SignalP"/>
    </source>
</evidence>
<evidence type="ECO:0000259" key="2">
    <source>
        <dbReference type="Pfam" id="PF07589"/>
    </source>
</evidence>
<evidence type="ECO:0000313" key="4">
    <source>
        <dbReference type="Proteomes" id="UP000244128"/>
    </source>
</evidence>
<dbReference type="Pfam" id="PF07589">
    <property type="entry name" value="PEP-CTERM"/>
    <property type="match status" value="1"/>
</dbReference>
<name>A0A2T5I3A3_9PROT</name>
<proteinExistence type="predicted"/>
<sequence length="263" mass="27497">MKETFVKSTLKYALLLAGLTSLPAMAHIGYGGRDFGSFTGTTAASSTITNQTVTGLHGWIDGTDADWGDSHRLRAYRFHLDNDADVKIAFQEQAFVTSAGASVAAGIMPGFSVYRGLAHVAPFAADYDFSVGSEAIRDAVGGVGLTEGSFRALTDWSITNDNTDPASVFTYVGHAYDGSVDYGTGVIAGGDGLADHFVSGVFHLTAGDYSIFVGGTDYFSSATPFPSLGVTGVVSVVPEPETYAMLLAGLGLIGFSASRRRKL</sequence>
<dbReference type="EMBL" id="QAOI01000003">
    <property type="protein sequence ID" value="PTQ78248.1"/>
    <property type="molecule type" value="Genomic_DNA"/>
</dbReference>